<evidence type="ECO:0000256" key="5">
    <source>
        <dbReference type="ARBA" id="ARBA00022448"/>
    </source>
</evidence>
<feature type="transmembrane region" description="Helical" evidence="13">
    <location>
        <begin position="174"/>
        <end position="196"/>
    </location>
</feature>
<evidence type="ECO:0000256" key="8">
    <source>
        <dbReference type="ARBA" id="ARBA00022692"/>
    </source>
</evidence>
<feature type="transmembrane region" description="Helical" evidence="13">
    <location>
        <begin position="335"/>
        <end position="355"/>
    </location>
</feature>
<evidence type="ECO:0000256" key="4">
    <source>
        <dbReference type="ARBA" id="ARBA00020268"/>
    </source>
</evidence>
<dbReference type="GO" id="GO:0042910">
    <property type="term" value="F:xenobiotic transmembrane transporter activity"/>
    <property type="evidence" value="ECO:0007669"/>
    <property type="project" value="InterPro"/>
</dbReference>
<evidence type="ECO:0000256" key="9">
    <source>
        <dbReference type="ARBA" id="ARBA00022989"/>
    </source>
</evidence>
<dbReference type="GO" id="GO:0005886">
    <property type="term" value="C:plasma membrane"/>
    <property type="evidence" value="ECO:0007669"/>
    <property type="project" value="UniProtKB-SubCell"/>
</dbReference>
<dbReference type="NCBIfam" id="TIGR00797">
    <property type="entry name" value="matE"/>
    <property type="match status" value="1"/>
</dbReference>
<keyword evidence="10" id="KW-0406">Ion transport</keyword>
<dbReference type="GeneID" id="78230249"/>
<proteinExistence type="inferred from homology"/>
<evidence type="ECO:0000313" key="15">
    <source>
        <dbReference type="Proteomes" id="UP000261032"/>
    </source>
</evidence>
<accession>A0A3E3E8U5</accession>
<keyword evidence="11 13" id="KW-0472">Membrane</keyword>
<evidence type="ECO:0000256" key="3">
    <source>
        <dbReference type="ARBA" id="ARBA00010199"/>
    </source>
</evidence>
<feature type="transmembrane region" description="Helical" evidence="13">
    <location>
        <begin position="141"/>
        <end position="162"/>
    </location>
</feature>
<dbReference type="AlphaFoldDB" id="A0A3E3E8U5"/>
<evidence type="ECO:0000256" key="10">
    <source>
        <dbReference type="ARBA" id="ARBA00023065"/>
    </source>
</evidence>
<feature type="transmembrane region" description="Helical" evidence="13">
    <location>
        <begin position="202"/>
        <end position="224"/>
    </location>
</feature>
<dbReference type="PANTHER" id="PTHR43298:SF2">
    <property type="entry name" value="FMN_FAD EXPORTER YEEO-RELATED"/>
    <property type="match status" value="1"/>
</dbReference>
<gene>
    <name evidence="14" type="ORF">DXB93_16595</name>
</gene>
<feature type="transmembrane region" description="Helical" evidence="13">
    <location>
        <begin position="20"/>
        <end position="40"/>
    </location>
</feature>
<feature type="transmembrane region" description="Helical" evidence="13">
    <location>
        <begin position="290"/>
        <end position="314"/>
    </location>
</feature>
<feature type="transmembrane region" description="Helical" evidence="13">
    <location>
        <begin position="101"/>
        <end position="121"/>
    </location>
</feature>
<organism evidence="14 15">
    <name type="scientific">Thomasclavelia ramosa</name>
    <dbReference type="NCBI Taxonomy" id="1547"/>
    <lineage>
        <taxon>Bacteria</taxon>
        <taxon>Bacillati</taxon>
        <taxon>Bacillota</taxon>
        <taxon>Erysipelotrichia</taxon>
        <taxon>Erysipelotrichales</taxon>
        <taxon>Coprobacillaceae</taxon>
        <taxon>Thomasclavelia</taxon>
    </lineage>
</organism>
<keyword evidence="7" id="KW-1003">Cell membrane</keyword>
<keyword evidence="9 13" id="KW-1133">Transmembrane helix</keyword>
<evidence type="ECO:0000256" key="7">
    <source>
        <dbReference type="ARBA" id="ARBA00022475"/>
    </source>
</evidence>
<dbReference type="EMBL" id="QUSL01000040">
    <property type="protein sequence ID" value="RGD78971.1"/>
    <property type="molecule type" value="Genomic_DNA"/>
</dbReference>
<comment type="caution">
    <text evidence="14">The sequence shown here is derived from an EMBL/GenBank/DDBJ whole genome shotgun (WGS) entry which is preliminary data.</text>
</comment>
<reference evidence="14 15" key="1">
    <citation type="submission" date="2018-08" db="EMBL/GenBank/DDBJ databases">
        <title>A genome reference for cultivated species of the human gut microbiota.</title>
        <authorList>
            <person name="Zou Y."/>
            <person name="Xue W."/>
            <person name="Luo G."/>
        </authorList>
    </citation>
    <scope>NUCLEOTIDE SEQUENCE [LARGE SCALE GENOMIC DNA]</scope>
    <source>
        <strain evidence="14 15">OM06-4</strain>
    </source>
</reference>
<keyword evidence="5" id="KW-0813">Transport</keyword>
<comment type="similarity">
    <text evidence="3">Belongs to the multi antimicrobial extrusion (MATE) (TC 2.A.66.1) family.</text>
</comment>
<feature type="transmembrane region" description="Helical" evidence="13">
    <location>
        <begin position="367"/>
        <end position="388"/>
    </location>
</feature>
<evidence type="ECO:0000256" key="6">
    <source>
        <dbReference type="ARBA" id="ARBA00022449"/>
    </source>
</evidence>
<sequence length="455" mass="50937">MNVDMSKRQDLFETMPIMKAIMIMSLPMVLSSLVTILYNLSDTFFVATLNDSLQTAAVTLSAPILLSFNIVNNLFGVGSSSLMSRMLGIKKFDIVKKVSNICFYCCVGCGVIFSLLFIFFEHEFLVILGVDLQTMAATQEYMFWTVKLGATPAILNVVMAYLVRSEGASLQASIGTMSGCFLNIILDPFFVLPQYLNMGVAGAGMATFISNCIACLYFIVFIMLKRKQTFIDISLLSFHWDWKIIKEIFVVGIPAAIQNLLSVISMTVLNHFTVFYGVDAVSAMGISHKIVMIPLQVVLGFSQGIMPLISYNYANRNVQRMRNVLYVSLKFSISILIVLCIIFMMFASYLMSIFVDIPHVIQMGSVLIRFSCVQLPFLCIDYVTVCVFQACGLGGYALIFAILRKIVLEIPFLYLWDYLYPFYGLSIATPTTEVILAIIAIIKLKKILTEQTKRL</sequence>
<feature type="transmembrane region" description="Helical" evidence="13">
    <location>
        <begin position="422"/>
        <end position="444"/>
    </location>
</feature>
<evidence type="ECO:0000256" key="11">
    <source>
        <dbReference type="ARBA" id="ARBA00023136"/>
    </source>
</evidence>
<comment type="subcellular location">
    <subcellularLocation>
        <location evidence="2">Cell membrane</location>
        <topology evidence="2">Multi-pass membrane protein</topology>
    </subcellularLocation>
</comment>
<evidence type="ECO:0000256" key="12">
    <source>
        <dbReference type="ARBA" id="ARBA00031636"/>
    </source>
</evidence>
<feature type="transmembrane region" description="Helical" evidence="13">
    <location>
        <begin position="244"/>
        <end position="270"/>
    </location>
</feature>
<evidence type="ECO:0000256" key="1">
    <source>
        <dbReference type="ARBA" id="ARBA00003408"/>
    </source>
</evidence>
<protein>
    <recommendedName>
        <fullName evidence="4">Probable multidrug resistance protein NorM</fullName>
    </recommendedName>
    <alternativeName>
        <fullName evidence="12">Multidrug-efflux transporter</fullName>
    </alternativeName>
</protein>
<dbReference type="Proteomes" id="UP000261032">
    <property type="component" value="Unassembled WGS sequence"/>
</dbReference>
<dbReference type="PIRSF" id="PIRSF006603">
    <property type="entry name" value="DinF"/>
    <property type="match status" value="1"/>
</dbReference>
<dbReference type="PANTHER" id="PTHR43298">
    <property type="entry name" value="MULTIDRUG RESISTANCE PROTEIN NORM-RELATED"/>
    <property type="match status" value="1"/>
</dbReference>
<dbReference type="GO" id="GO:0006811">
    <property type="term" value="P:monoatomic ion transport"/>
    <property type="evidence" value="ECO:0007669"/>
    <property type="project" value="UniProtKB-KW"/>
</dbReference>
<keyword evidence="6" id="KW-0050">Antiport</keyword>
<evidence type="ECO:0000256" key="13">
    <source>
        <dbReference type="SAM" id="Phobius"/>
    </source>
</evidence>
<comment type="function">
    <text evidence="1">Multidrug efflux pump.</text>
</comment>
<dbReference type="InterPro" id="IPR002528">
    <property type="entry name" value="MATE_fam"/>
</dbReference>
<evidence type="ECO:0000256" key="2">
    <source>
        <dbReference type="ARBA" id="ARBA00004651"/>
    </source>
</evidence>
<feature type="transmembrane region" description="Helical" evidence="13">
    <location>
        <begin position="60"/>
        <end position="80"/>
    </location>
</feature>
<dbReference type="InterPro" id="IPR048279">
    <property type="entry name" value="MdtK-like"/>
</dbReference>
<evidence type="ECO:0000313" key="14">
    <source>
        <dbReference type="EMBL" id="RGD78971.1"/>
    </source>
</evidence>
<name>A0A3E3E8U5_9FIRM</name>
<feature type="transmembrane region" description="Helical" evidence="13">
    <location>
        <begin position="395"/>
        <end position="416"/>
    </location>
</feature>
<dbReference type="InterPro" id="IPR050222">
    <property type="entry name" value="MATE_MdtK"/>
</dbReference>
<dbReference type="Pfam" id="PF01554">
    <property type="entry name" value="MatE"/>
    <property type="match status" value="2"/>
</dbReference>
<dbReference type="RefSeq" id="WP_008789405.1">
    <property type="nucleotide sequence ID" value="NZ_JAQEEX010000043.1"/>
</dbReference>
<keyword evidence="8 13" id="KW-0812">Transmembrane</keyword>
<dbReference type="GO" id="GO:0015297">
    <property type="term" value="F:antiporter activity"/>
    <property type="evidence" value="ECO:0007669"/>
    <property type="project" value="UniProtKB-KW"/>
</dbReference>